<dbReference type="PATRIC" id="fig|633147.7.peg.239"/>
<dbReference type="eggNOG" id="COG1794">
    <property type="taxonomic scope" value="Bacteria"/>
</dbReference>
<dbReference type="OrthoDB" id="9803739at2"/>
<dbReference type="NCBIfam" id="TIGR00035">
    <property type="entry name" value="asp_race"/>
    <property type="match status" value="1"/>
</dbReference>
<organism evidence="3 4">
    <name type="scientific">Olsenella uli (strain ATCC 49627 / DSM 7084 / CCUG 31166 / CIP 109912 / JCM 12494 / LMG 11480 / NCIMB 702895 / VPI D76D-27C)</name>
    <name type="common">Lactobacillus uli</name>
    <dbReference type="NCBI Taxonomy" id="633147"/>
    <lineage>
        <taxon>Bacteria</taxon>
        <taxon>Bacillati</taxon>
        <taxon>Actinomycetota</taxon>
        <taxon>Coriobacteriia</taxon>
        <taxon>Coriobacteriales</taxon>
        <taxon>Atopobiaceae</taxon>
        <taxon>Olsenella</taxon>
    </lineage>
</organism>
<accession>E1QW94</accession>
<keyword evidence="4" id="KW-1185">Reference proteome</keyword>
<dbReference type="InterPro" id="IPR001920">
    <property type="entry name" value="Asp/Glu_race"/>
</dbReference>
<dbReference type="GeneID" id="78512702"/>
<dbReference type="KEGG" id="ols:Olsu_1291"/>
<evidence type="ECO:0000256" key="1">
    <source>
        <dbReference type="ARBA" id="ARBA00007847"/>
    </source>
</evidence>
<name>E1QW94_OLSUV</name>
<gene>
    <name evidence="3" type="ordered locus">Olsu_1291</name>
</gene>
<dbReference type="PANTHER" id="PTHR21198">
    <property type="entry name" value="GLUTAMATE RACEMASE"/>
    <property type="match status" value="1"/>
</dbReference>
<reference evidence="3 4" key="1">
    <citation type="journal article" date="2010" name="Stand. Genomic Sci.">
        <title>Complete genome sequence of Olsenella uli type strain (VPI D76D-27C).</title>
        <authorList>
            <person name="Goker M."/>
            <person name="Held B."/>
            <person name="Lucas S."/>
            <person name="Nolan M."/>
            <person name="Yasawong M."/>
            <person name="Glavina Del Rio T."/>
            <person name="Tice H."/>
            <person name="Cheng J.F."/>
            <person name="Bruce D."/>
            <person name="Detter J.C."/>
            <person name="Tapia R."/>
            <person name="Han C."/>
            <person name="Goodwin L."/>
            <person name="Pitluck S."/>
            <person name="Liolios K."/>
            <person name="Ivanova N."/>
            <person name="Mavromatis K."/>
            <person name="Mikhailova N."/>
            <person name="Pati A."/>
            <person name="Chen A."/>
            <person name="Palaniappan K."/>
            <person name="Land M."/>
            <person name="Hauser L."/>
            <person name="Chang Y.J."/>
            <person name="Jeffries C.D."/>
            <person name="Rohde M."/>
            <person name="Sikorski J."/>
            <person name="Pukall R."/>
            <person name="Woyke T."/>
            <person name="Bristow J."/>
            <person name="Eisen J.A."/>
            <person name="Markowitz V."/>
            <person name="Hugenholtz P."/>
            <person name="Kyrpides N.C."/>
            <person name="Klenk H.P."/>
            <person name="Lapidus A."/>
        </authorList>
    </citation>
    <scope>NUCLEOTIDE SEQUENCE [LARGE SCALE GENOMIC DNA]</scope>
    <source>
        <strain evidence="4">ATCC 49627 / DSM 7084 / CIP 109912 / JCM 12494 / NCIMB 702895 / VPI D76D-27C</strain>
    </source>
</reference>
<evidence type="ECO:0000313" key="3">
    <source>
        <dbReference type="EMBL" id="ADK68397.1"/>
    </source>
</evidence>
<dbReference type="STRING" id="633147.Olsu_1291"/>
<dbReference type="AlphaFoldDB" id="E1QW94"/>
<dbReference type="GO" id="GO:0047689">
    <property type="term" value="F:aspartate racemase activity"/>
    <property type="evidence" value="ECO:0007669"/>
    <property type="project" value="UniProtKB-EC"/>
</dbReference>
<dbReference type="RefSeq" id="WP_013252149.1">
    <property type="nucleotide sequence ID" value="NC_014363.1"/>
</dbReference>
<dbReference type="EMBL" id="CP002106">
    <property type="protein sequence ID" value="ADK68397.1"/>
    <property type="molecule type" value="Genomic_DNA"/>
</dbReference>
<keyword evidence="2 3" id="KW-0413">Isomerase</keyword>
<dbReference type="PROSITE" id="PS00923">
    <property type="entry name" value="ASP_GLU_RACEMASE_1"/>
    <property type="match status" value="1"/>
</dbReference>
<dbReference type="Pfam" id="PF01177">
    <property type="entry name" value="Asp_Glu_race"/>
    <property type="match status" value="1"/>
</dbReference>
<dbReference type="EC" id="5.1.1.13" evidence="3"/>
<dbReference type="SUPFAM" id="SSF53681">
    <property type="entry name" value="Aspartate/glutamate racemase"/>
    <property type="match status" value="2"/>
</dbReference>
<evidence type="ECO:0000313" key="4">
    <source>
        <dbReference type="Proteomes" id="UP000000333"/>
    </source>
</evidence>
<dbReference type="InterPro" id="IPR015942">
    <property type="entry name" value="Asp/Glu/hydantoin_racemase"/>
</dbReference>
<sequence length="247" mass="27019">MNKPILGIIGGVGPLATAYFMEMLIKKTPATSDQDNMPMIVFNDPQIPDRTAYILDHGRPNPQPEMVKVARWLQDAGADYLAIACNTAHYFYAAIDDAVDIPVVNIMEETSRHIAEKVGHGGRVGLMATEGTVRSEVFQGYFKAMGLECVHPDEADQAQVSSLIYDGVKANADYDPGDLLDIAGRLRGAGCDAVVCGCTELSVIYQDLLDDKTQTVPCWLFDSLDILAERCVQLYLWAREAGGDIKM</sequence>
<dbReference type="InterPro" id="IPR004380">
    <property type="entry name" value="Asp_race"/>
</dbReference>
<dbReference type="HOGENOM" id="CLU_055360_2_2_11"/>
<dbReference type="PANTHER" id="PTHR21198:SF7">
    <property type="entry name" value="ASPARTATE-GLUTAMATE RACEMASE FAMILY"/>
    <property type="match status" value="1"/>
</dbReference>
<dbReference type="InterPro" id="IPR018187">
    <property type="entry name" value="Asp/Glu_racemase_AS_1"/>
</dbReference>
<evidence type="ECO:0000256" key="2">
    <source>
        <dbReference type="ARBA" id="ARBA00023235"/>
    </source>
</evidence>
<dbReference type="Gene3D" id="3.40.50.1860">
    <property type="match status" value="2"/>
</dbReference>
<protein>
    <submittedName>
        <fullName evidence="3">Aspartate racemase</fullName>
        <ecNumber evidence="3">5.1.1.13</ecNumber>
    </submittedName>
</protein>
<dbReference type="Proteomes" id="UP000000333">
    <property type="component" value="Chromosome"/>
</dbReference>
<proteinExistence type="inferred from homology"/>
<comment type="similarity">
    <text evidence="1">Belongs to the aspartate/glutamate racemases family.</text>
</comment>